<name>A0ACC1HZI4_9FUNG</name>
<dbReference type="Proteomes" id="UP001145114">
    <property type="component" value="Unassembled WGS sequence"/>
</dbReference>
<reference evidence="1" key="1">
    <citation type="submission" date="2022-06" db="EMBL/GenBank/DDBJ databases">
        <title>Phylogenomic reconstructions and comparative analyses of Kickxellomycotina fungi.</title>
        <authorList>
            <person name="Reynolds N.K."/>
            <person name="Stajich J.E."/>
            <person name="Barry K."/>
            <person name="Grigoriev I.V."/>
            <person name="Crous P."/>
            <person name="Smith M.E."/>
        </authorList>
    </citation>
    <scope>NUCLEOTIDE SEQUENCE</scope>
    <source>
        <strain evidence="1">RSA 2271</strain>
    </source>
</reference>
<protein>
    <submittedName>
        <fullName evidence="1">Uncharacterized protein</fullName>
    </submittedName>
</protein>
<dbReference type="EMBL" id="JAMZIH010000149">
    <property type="protein sequence ID" value="KAJ1679849.1"/>
    <property type="molecule type" value="Genomic_DNA"/>
</dbReference>
<keyword evidence="2" id="KW-1185">Reference proteome</keyword>
<accession>A0ACC1HZI4</accession>
<evidence type="ECO:0000313" key="2">
    <source>
        <dbReference type="Proteomes" id="UP001145114"/>
    </source>
</evidence>
<comment type="caution">
    <text evidence="1">The sequence shown here is derived from an EMBL/GenBank/DDBJ whole genome shotgun (WGS) entry which is preliminary data.</text>
</comment>
<feature type="non-terminal residue" evidence="1">
    <location>
        <position position="1347"/>
    </location>
</feature>
<sequence length="1347" mass="148582">MVPSEISSSDSDDSLPATQASLYEPVAARDPAGHDDGEGANAFDNCNKTNVHVNSDSDNDGNSSPQLDSDEVHIKGNNTTQDNVVDTSQDFRVEDCSKGAAQDIDTIVTPYDSDALLSDTEHGEHEPIDSEVSRGAKRPWSLMFREQQDETLRLEKRISFEAVPSGPAQGATREASPSSLAAEKVDQASSKQCLDGLLWAHLVPTSVMAGPDGAQRAAGPSQGALVHAEAGTIDTVAMASYKLETVVTLSGQAEPGQDDSDESIACEAIISPARFAVFIGNQIFMMQSEIKGDCVTIHHAFSKGSEFIAFGDEMGTLNLIHIASKRLLFSQVLHDRTGSNEEASGRLQPRIVALDFFETPMNGTEELVVITDRCVLYRFSGIDVAGLDNAIKAGDMAAATRLKSCIQIERVVLGDAVGSVHDFACLRTRNASRVFVCGCGPAALTVWERREDNGGSKIPGQKTKLIDRLGVPVVRDGYKKAELTQDGRVLVVLDITGALCLHNTSTMTLFSRYTGLCFDDFYIIAAGSEGHPSGEPVSAMPSIVVGLTKATQTPGSQLSRAIVMLSIPVFRVLFSLPVSPTAFLVKDTRPVRDSGDPIVFVEGTAGPGRGQWSLHVRALTQSLPYDRLRHYLRRGDYGSALEFAKHHNLDMEIVYKQKLYSYTGNDPAMAPPSFDAQTFIEACDQVRDDAFVVSLCMQARPRSLTCVQKILRYAQKRASDPAQLELVQRTVQRLGTWSLLRPLLLHDAPKDSSSRLDFESWHEFRGTNLAMLVRRLIATSNIAHAAIVWRRHHQSDSIIKEDVADALQMCPEDIEDDVLIEWIKRDVIPHTPERLHRDKLAQWYEKRARRAERGYGGPDAALKWLQLLDGHGANTESSGGHGRTDCRHGKGDELITPAQYIWSKAAGSDAPGNPRNNEGTGEEPRAGDSLANLRRDLADIVYLRDRHGLTISLDEYSALTLSSVTIKLLDKAASPRAVKDTYSCHFLSYCSRHGLDAELLIQEYTSDLMGRVSINGCQGSQAETSEGCEDECDYGASWEPRVLVLLECLLESNLCDRRPLHTCFEICLELMRRTSVPWSGAVEGTIQRFLRLCESPPPTHPDIRHQAAELREQYRLMCLKRMLLSYGIHSFNISRPKLAKNLVRRILKHTDKDGVVNDALQIAEAYATVTRMDVYMTRMVVLCQAGLTEELRKLIINISELELTDADRHGKESFCGDHLVQPRTTAAVATAVHIVKLGIVWIKRVLDALEFQDPGAPRLLKQYVGCAQALLQTANELCEDRAVRDYCQDELRKFTLIHALVYSEGMLVSPSEIEDGGITMQILADLADQCWRRRQQQQQQQPANSPS</sequence>
<proteinExistence type="predicted"/>
<gene>
    <name evidence="1" type="ORF">EV182_001205</name>
</gene>
<evidence type="ECO:0000313" key="1">
    <source>
        <dbReference type="EMBL" id="KAJ1679849.1"/>
    </source>
</evidence>
<organism evidence="1 2">
    <name type="scientific">Spiromyces aspiralis</name>
    <dbReference type="NCBI Taxonomy" id="68401"/>
    <lineage>
        <taxon>Eukaryota</taxon>
        <taxon>Fungi</taxon>
        <taxon>Fungi incertae sedis</taxon>
        <taxon>Zoopagomycota</taxon>
        <taxon>Kickxellomycotina</taxon>
        <taxon>Kickxellomycetes</taxon>
        <taxon>Kickxellales</taxon>
        <taxon>Kickxellaceae</taxon>
        <taxon>Spiromyces</taxon>
    </lineage>
</organism>